<keyword evidence="2" id="KW-1185">Reference proteome</keyword>
<dbReference type="EMBL" id="ML208268">
    <property type="protein sequence ID" value="TFK74447.1"/>
    <property type="molecule type" value="Genomic_DNA"/>
</dbReference>
<protein>
    <submittedName>
        <fullName evidence="1">Uncharacterized protein</fullName>
    </submittedName>
</protein>
<reference evidence="1 2" key="1">
    <citation type="journal article" date="2019" name="Nat. Ecol. Evol.">
        <title>Megaphylogeny resolves global patterns of mushroom evolution.</title>
        <authorList>
            <person name="Varga T."/>
            <person name="Krizsan K."/>
            <person name="Foldi C."/>
            <person name="Dima B."/>
            <person name="Sanchez-Garcia M."/>
            <person name="Sanchez-Ramirez S."/>
            <person name="Szollosi G.J."/>
            <person name="Szarkandi J.G."/>
            <person name="Papp V."/>
            <person name="Albert L."/>
            <person name="Andreopoulos W."/>
            <person name="Angelini C."/>
            <person name="Antonin V."/>
            <person name="Barry K.W."/>
            <person name="Bougher N.L."/>
            <person name="Buchanan P."/>
            <person name="Buyck B."/>
            <person name="Bense V."/>
            <person name="Catcheside P."/>
            <person name="Chovatia M."/>
            <person name="Cooper J."/>
            <person name="Damon W."/>
            <person name="Desjardin D."/>
            <person name="Finy P."/>
            <person name="Geml J."/>
            <person name="Haridas S."/>
            <person name="Hughes K."/>
            <person name="Justo A."/>
            <person name="Karasinski D."/>
            <person name="Kautmanova I."/>
            <person name="Kiss B."/>
            <person name="Kocsube S."/>
            <person name="Kotiranta H."/>
            <person name="LaButti K.M."/>
            <person name="Lechner B.E."/>
            <person name="Liimatainen K."/>
            <person name="Lipzen A."/>
            <person name="Lukacs Z."/>
            <person name="Mihaltcheva S."/>
            <person name="Morgado L.N."/>
            <person name="Niskanen T."/>
            <person name="Noordeloos M.E."/>
            <person name="Ohm R.A."/>
            <person name="Ortiz-Santana B."/>
            <person name="Ovrebo C."/>
            <person name="Racz N."/>
            <person name="Riley R."/>
            <person name="Savchenko A."/>
            <person name="Shiryaev A."/>
            <person name="Soop K."/>
            <person name="Spirin V."/>
            <person name="Szebenyi C."/>
            <person name="Tomsovsky M."/>
            <person name="Tulloss R.E."/>
            <person name="Uehling J."/>
            <person name="Grigoriev I.V."/>
            <person name="Vagvolgyi C."/>
            <person name="Papp T."/>
            <person name="Martin F.M."/>
            <person name="Miettinen O."/>
            <person name="Hibbett D.S."/>
            <person name="Nagy L.G."/>
        </authorList>
    </citation>
    <scope>NUCLEOTIDE SEQUENCE [LARGE SCALE GENOMIC DNA]</scope>
    <source>
        <strain evidence="1 2">NL-1719</strain>
    </source>
</reference>
<evidence type="ECO:0000313" key="1">
    <source>
        <dbReference type="EMBL" id="TFK74447.1"/>
    </source>
</evidence>
<gene>
    <name evidence="1" type="ORF">BDN72DRAFT_55351</name>
</gene>
<dbReference type="Proteomes" id="UP000308600">
    <property type="component" value="Unassembled WGS sequence"/>
</dbReference>
<sequence>MSHTNINDADSVKALLEQLRSSSAWQDATTAPTNPAETTSSLPNAQLVDEFVEHEPTATSTPGQELSAPANTASTLASLLAQLQQDNSTDWVTPTPPPLRSDYSARTADPRKIPVANNVPQSTAARPRVPETSKAPRNESTSTRAVSSTPLGVMETTRDVRALTFQQSLPLLAELGEDPTFVELVTQMKKEQDNLERQLWSDRREVIKKYEEKVKVAKTKASMIGTGLSKHEAGMINVAFKKELEKLDVERVLPAWDGLISKQQATLAQQNVPTMFVTKTVVDRERQHRVMQVLEGLVREENS</sequence>
<evidence type="ECO:0000313" key="2">
    <source>
        <dbReference type="Proteomes" id="UP000308600"/>
    </source>
</evidence>
<accession>A0ACD3BA45</accession>
<name>A0ACD3BA45_9AGAR</name>
<organism evidence="1 2">
    <name type="scientific">Pluteus cervinus</name>
    <dbReference type="NCBI Taxonomy" id="181527"/>
    <lineage>
        <taxon>Eukaryota</taxon>
        <taxon>Fungi</taxon>
        <taxon>Dikarya</taxon>
        <taxon>Basidiomycota</taxon>
        <taxon>Agaricomycotina</taxon>
        <taxon>Agaricomycetes</taxon>
        <taxon>Agaricomycetidae</taxon>
        <taxon>Agaricales</taxon>
        <taxon>Pluteineae</taxon>
        <taxon>Pluteaceae</taxon>
        <taxon>Pluteus</taxon>
    </lineage>
</organism>
<proteinExistence type="predicted"/>